<protein>
    <submittedName>
        <fullName evidence="2">Uncharacterized protein</fullName>
    </submittedName>
</protein>
<keyword evidence="1" id="KW-0472">Membrane</keyword>
<keyword evidence="1" id="KW-1133">Transmembrane helix</keyword>
<evidence type="ECO:0000313" key="2">
    <source>
        <dbReference type="EMBL" id="EDP53943.1"/>
    </source>
</evidence>
<proteinExistence type="predicted"/>
<accession>B0XU89</accession>
<feature type="transmembrane region" description="Helical" evidence="1">
    <location>
        <begin position="32"/>
        <end position="53"/>
    </location>
</feature>
<dbReference type="VEuPathDB" id="FungiDB:AFUB_019890"/>
<reference evidence="2 3" key="1">
    <citation type="journal article" date="2008" name="PLoS Genet.">
        <title>Genomic islands in the pathogenic filamentous fungus Aspergillus fumigatus.</title>
        <authorList>
            <person name="Fedorova N.D."/>
            <person name="Khaldi N."/>
            <person name="Joardar V.S."/>
            <person name="Maiti R."/>
            <person name="Amedeo P."/>
            <person name="Anderson M.J."/>
            <person name="Crabtree J."/>
            <person name="Silva J.C."/>
            <person name="Badger J.H."/>
            <person name="Albarraq A."/>
            <person name="Angiuoli S."/>
            <person name="Bussey H."/>
            <person name="Bowyer P."/>
            <person name="Cotty P.J."/>
            <person name="Dyer P.S."/>
            <person name="Egan A."/>
            <person name="Galens K."/>
            <person name="Fraser-Liggett C.M."/>
            <person name="Haas B.J."/>
            <person name="Inman J.M."/>
            <person name="Kent R."/>
            <person name="Lemieux S."/>
            <person name="Malavazi I."/>
            <person name="Orvis J."/>
            <person name="Roemer T."/>
            <person name="Ronning C.M."/>
            <person name="Sundaram J.P."/>
            <person name="Sutton G."/>
            <person name="Turner G."/>
            <person name="Venter J.C."/>
            <person name="White O.R."/>
            <person name="Whitty B.R."/>
            <person name="Youngman P."/>
            <person name="Wolfe K.H."/>
            <person name="Goldman G.H."/>
            <person name="Wortman J.R."/>
            <person name="Jiang B."/>
            <person name="Denning D.W."/>
            <person name="Nierman W.C."/>
        </authorList>
    </citation>
    <scope>NUCLEOTIDE SEQUENCE [LARGE SCALE GENOMIC DNA]</scope>
    <source>
        <strain evidence="3">CBS 144.89 / FGSC A1163 / CEA10</strain>
    </source>
</reference>
<evidence type="ECO:0000313" key="3">
    <source>
        <dbReference type="Proteomes" id="UP000001699"/>
    </source>
</evidence>
<dbReference type="AlphaFoldDB" id="B0XU89"/>
<dbReference type="HOGENOM" id="CLU_2196341_0_0_1"/>
<name>B0XU89_ASPFC</name>
<dbReference type="EMBL" id="DS499595">
    <property type="protein sequence ID" value="EDP53943.1"/>
    <property type="molecule type" value="Genomic_DNA"/>
</dbReference>
<gene>
    <name evidence="2" type="ORF">AFUB_019890</name>
</gene>
<keyword evidence="1" id="KW-0812">Transmembrane</keyword>
<sequence>MRTRNFSSMPSGAFIAVPSAFGIRTYVALDILLASGGVSLFAVEAFPAVVGLYQHVLRTHNLIPLLELCDGITGLNNNTGEFMAHDKSRARRLNATVRMKVATTPRLN</sequence>
<keyword evidence="3" id="KW-1185">Reference proteome</keyword>
<organism evidence="2 3">
    <name type="scientific">Aspergillus fumigatus (strain CBS 144.89 / FGSC A1163 / CEA10)</name>
    <name type="common">Neosartorya fumigata</name>
    <dbReference type="NCBI Taxonomy" id="451804"/>
    <lineage>
        <taxon>Eukaryota</taxon>
        <taxon>Fungi</taxon>
        <taxon>Dikarya</taxon>
        <taxon>Ascomycota</taxon>
        <taxon>Pezizomycotina</taxon>
        <taxon>Eurotiomycetes</taxon>
        <taxon>Eurotiomycetidae</taxon>
        <taxon>Eurotiales</taxon>
        <taxon>Aspergillaceae</taxon>
        <taxon>Aspergillus</taxon>
        <taxon>Aspergillus subgen. Fumigati</taxon>
    </lineage>
</organism>
<dbReference type="Proteomes" id="UP000001699">
    <property type="component" value="Unassembled WGS sequence"/>
</dbReference>
<evidence type="ECO:0000256" key="1">
    <source>
        <dbReference type="SAM" id="Phobius"/>
    </source>
</evidence>